<name>A0A1V2UIC1_ENTMU</name>
<reference evidence="2 3" key="1">
    <citation type="submission" date="2016-12" db="EMBL/GenBank/DDBJ databases">
        <authorList>
            <person name="Song W.-J."/>
            <person name="Kurnit D.M."/>
        </authorList>
    </citation>
    <scope>NUCLEOTIDE SEQUENCE [LARGE SCALE GENOMIC DNA]</scope>
    <source>
        <strain evidence="2 3">CGB1038-1_S1</strain>
    </source>
</reference>
<feature type="compositionally biased region" description="Polar residues" evidence="1">
    <location>
        <begin position="42"/>
        <end position="58"/>
    </location>
</feature>
<comment type="caution">
    <text evidence="2">The sequence shown here is derived from an EMBL/GenBank/DDBJ whole genome shotgun (WGS) entry which is preliminary data.</text>
</comment>
<gene>
    <name evidence="2" type="ORF">BTN92_08500</name>
</gene>
<feature type="region of interest" description="Disordered" evidence="1">
    <location>
        <begin position="26"/>
        <end position="71"/>
    </location>
</feature>
<evidence type="ECO:0000256" key="1">
    <source>
        <dbReference type="SAM" id="MobiDB-lite"/>
    </source>
</evidence>
<sequence>MPMFAVQADASQKAETEVEVTFVRPIKPNPEQLPGGGHVEESNGTTGTEEVDVSSNEQTASSLNTSNTSATMFFDQNREEIVLTDKTQNINNSSSITENYQPSLVSQASNFPETGTKINELSRWIGGILLIVSALLWKKQRRKEHKNV</sequence>
<organism evidence="2 3">
    <name type="scientific">Enterococcus mundtii</name>
    <dbReference type="NCBI Taxonomy" id="53346"/>
    <lineage>
        <taxon>Bacteria</taxon>
        <taxon>Bacillati</taxon>
        <taxon>Bacillota</taxon>
        <taxon>Bacilli</taxon>
        <taxon>Lactobacillales</taxon>
        <taxon>Enterococcaceae</taxon>
        <taxon>Enterococcus</taxon>
    </lineage>
</organism>
<dbReference type="AlphaFoldDB" id="A0A1V2UIC1"/>
<dbReference type="Proteomes" id="UP000189299">
    <property type="component" value="Unassembled WGS sequence"/>
</dbReference>
<dbReference type="EMBL" id="MSTR01000007">
    <property type="protein sequence ID" value="ONN43099.1"/>
    <property type="molecule type" value="Genomic_DNA"/>
</dbReference>
<feature type="compositionally biased region" description="Low complexity" evidence="1">
    <location>
        <begin position="59"/>
        <end position="71"/>
    </location>
</feature>
<proteinExistence type="predicted"/>
<evidence type="ECO:0000313" key="2">
    <source>
        <dbReference type="EMBL" id="ONN43099.1"/>
    </source>
</evidence>
<evidence type="ECO:0000313" key="3">
    <source>
        <dbReference type="Proteomes" id="UP000189299"/>
    </source>
</evidence>
<accession>A0A1V2UIC1</accession>
<protein>
    <recommendedName>
        <fullName evidence="4">Gram-positive cocci surface proteins LPxTG domain-containing protein</fullName>
    </recommendedName>
</protein>
<evidence type="ECO:0008006" key="4">
    <source>
        <dbReference type="Google" id="ProtNLM"/>
    </source>
</evidence>
<dbReference type="NCBIfam" id="TIGR01167">
    <property type="entry name" value="LPXTG_anchor"/>
    <property type="match status" value="1"/>
</dbReference>